<feature type="binding site" evidence="10">
    <location>
        <position position="117"/>
    </location>
    <ligand>
        <name>(6S)-5,6,7,8-tetrahydrofolate</name>
        <dbReference type="ChEBI" id="CHEBI:57453"/>
    </ligand>
</feature>
<dbReference type="InterPro" id="IPR049943">
    <property type="entry name" value="Ser_HO-MeTrfase-like"/>
</dbReference>
<feature type="domain" description="Serine hydroxymethyltransferase-like" evidence="12">
    <location>
        <begin position="4"/>
        <end position="394"/>
    </location>
</feature>
<evidence type="ECO:0000256" key="10">
    <source>
        <dbReference type="HAMAP-Rule" id="MF_00051"/>
    </source>
</evidence>
<feature type="site" description="Plays an important role in substrate specificity" evidence="10">
    <location>
        <position position="226"/>
    </location>
</feature>
<dbReference type="Proteomes" id="UP000646946">
    <property type="component" value="Unassembled WGS sequence"/>
</dbReference>
<feature type="modified residue" description="N6-(pyridoxal phosphate)lysine" evidence="10 11">
    <location>
        <position position="227"/>
    </location>
</feature>
<evidence type="ECO:0000256" key="1">
    <source>
        <dbReference type="ARBA" id="ARBA00001933"/>
    </source>
</evidence>
<dbReference type="Pfam" id="PF00464">
    <property type="entry name" value="SHMT"/>
    <property type="match status" value="1"/>
</dbReference>
<dbReference type="NCBIfam" id="NF000586">
    <property type="entry name" value="PRK00011.1"/>
    <property type="match status" value="1"/>
</dbReference>
<sequence>MRTLREIDPDVYNAVVGEERRENTGLELIASENYVSKAVIEAMASVLTNKYSEGYPGKRYYGGQEFTDLVENLAIERAKKLFHAEHVNVQPLSGAPANIAVYFALLNPGDVVLGMDLGHGGHLTHGHPVTYMAKIFKFVRYKTHGTDGHFDFDEIRQIALKEKPKIILCGYSCYPRDLDYNAFQEIADEVGAYTMMDMAHIAGLIAAKEMNDPFKARFDVVTTTTHKTLRGPRGGMILSRTEDRYHDKYNKDSKKNLAQMIDSSVFPGFQGGPHMHQIAGKAVAFGEALKPDFKNYAAQIRKNAKAMAQRLIELGWTLFTGGTENHLMLADITKLGLTGKEAQNLLDEAGITLNKNAYPDDTRPPTDPSGIRIGTPAITTRGMKESEMKHIADLMDKVVRNPKDKKIIERVRKDVFDLTAKFPLYKLYK</sequence>
<evidence type="ECO:0000256" key="2">
    <source>
        <dbReference type="ARBA" id="ARBA00004496"/>
    </source>
</evidence>
<comment type="subcellular location">
    <subcellularLocation>
        <location evidence="2 10">Cytoplasm</location>
    </subcellularLocation>
</comment>
<dbReference type="Gene3D" id="3.40.640.10">
    <property type="entry name" value="Type I PLP-dependent aspartate aminotransferase-like (Major domain)"/>
    <property type="match status" value="1"/>
</dbReference>
<dbReference type="GO" id="GO:0008168">
    <property type="term" value="F:methyltransferase activity"/>
    <property type="evidence" value="ECO:0007669"/>
    <property type="project" value="UniProtKB-KW"/>
</dbReference>
<dbReference type="PANTHER" id="PTHR11680">
    <property type="entry name" value="SERINE HYDROXYMETHYLTRANSFERASE"/>
    <property type="match status" value="1"/>
</dbReference>
<reference evidence="13 14" key="1">
    <citation type="journal article" name="Nat. Commun.">
        <title>Undinarchaeota illuminate DPANN phylogeny and the impact of gene transfer on archaeal evolution.</title>
        <authorList>
            <person name="Dombrowski N."/>
            <person name="Williams T.A."/>
            <person name="Sun J."/>
            <person name="Woodcroft B.J."/>
            <person name="Lee J.H."/>
            <person name="Minh B.Q."/>
            <person name="Rinke C."/>
            <person name="Spang A."/>
        </authorList>
    </citation>
    <scope>NUCLEOTIDE SEQUENCE [LARGE SCALE GENOMIC DNA]</scope>
    <source>
        <strain evidence="13">MAG_bin1129</strain>
    </source>
</reference>
<dbReference type="InterPro" id="IPR019798">
    <property type="entry name" value="Ser_HO-MeTrfase_PLP_BS"/>
</dbReference>
<dbReference type="FunFam" id="3.40.640.10:FF:000001">
    <property type="entry name" value="Serine hydroxymethyltransferase"/>
    <property type="match status" value="1"/>
</dbReference>
<comment type="caution">
    <text evidence="13">The sequence shown here is derived from an EMBL/GenBank/DDBJ whole genome shotgun (WGS) entry which is preliminary data.</text>
</comment>
<keyword evidence="6 10" id="KW-0554">One-carbon metabolism</keyword>
<dbReference type="CDD" id="cd00378">
    <property type="entry name" value="SHMT"/>
    <property type="match status" value="1"/>
</dbReference>
<evidence type="ECO:0000256" key="5">
    <source>
        <dbReference type="ARBA" id="ARBA00022490"/>
    </source>
</evidence>
<keyword evidence="14" id="KW-1185">Reference proteome</keyword>
<keyword evidence="9 10" id="KW-0663">Pyridoxal phosphate</keyword>
<proteinExistence type="inferred from homology"/>
<evidence type="ECO:0000256" key="11">
    <source>
        <dbReference type="PIRSR" id="PIRSR000412-50"/>
    </source>
</evidence>
<comment type="subunit">
    <text evidence="4 10">Homodimer.</text>
</comment>
<keyword evidence="8 10" id="KW-0808">Transferase</keyword>
<dbReference type="UniPathway" id="UPA00288">
    <property type="reaction ID" value="UER01023"/>
</dbReference>
<evidence type="ECO:0000256" key="6">
    <source>
        <dbReference type="ARBA" id="ARBA00022563"/>
    </source>
</evidence>
<dbReference type="InterPro" id="IPR015424">
    <property type="entry name" value="PyrdxlP-dep_Trfase"/>
</dbReference>
<dbReference type="GO" id="GO:0019264">
    <property type="term" value="P:glycine biosynthetic process from serine"/>
    <property type="evidence" value="ECO:0007669"/>
    <property type="project" value="UniProtKB-UniRule"/>
</dbReference>
<comment type="pathway">
    <text evidence="10">Amino-acid biosynthesis; glycine biosynthesis; glycine from L-serine: step 1/1.</text>
</comment>
<evidence type="ECO:0000256" key="9">
    <source>
        <dbReference type="ARBA" id="ARBA00022898"/>
    </source>
</evidence>
<comment type="similarity">
    <text evidence="3 10">Belongs to the SHMT family.</text>
</comment>
<dbReference type="HAMAP" id="MF_00051">
    <property type="entry name" value="SHMT"/>
    <property type="match status" value="1"/>
</dbReference>
<evidence type="ECO:0000256" key="8">
    <source>
        <dbReference type="ARBA" id="ARBA00022679"/>
    </source>
</evidence>
<dbReference type="GO" id="GO:0032259">
    <property type="term" value="P:methylation"/>
    <property type="evidence" value="ECO:0007669"/>
    <property type="project" value="UniProtKB-KW"/>
</dbReference>
<evidence type="ECO:0000313" key="13">
    <source>
        <dbReference type="EMBL" id="HIK00104.1"/>
    </source>
</evidence>
<dbReference type="InterPro" id="IPR039429">
    <property type="entry name" value="SHMT-like_dom"/>
</dbReference>
<dbReference type="InterPro" id="IPR015422">
    <property type="entry name" value="PyrdxlP-dep_Trfase_small"/>
</dbReference>
<comment type="function">
    <text evidence="10">Catalyzes the reversible interconversion of serine and glycine with a modified folate serving as the one-carbon carrier. Also exhibits a pteridine-independent aldolase activity toward beta-hydroxyamino acids, producing glycine and aldehydes, via a retro-aldol mechanism.</text>
</comment>
<dbReference type="GO" id="GO:0035999">
    <property type="term" value="P:tetrahydrofolate interconversion"/>
    <property type="evidence" value="ECO:0007669"/>
    <property type="project" value="InterPro"/>
</dbReference>
<gene>
    <name evidence="10" type="primary">glyA</name>
    <name evidence="13" type="ORF">H1016_01015</name>
</gene>
<accession>A0A832UMV1</accession>
<organism evidence="13 14">
    <name type="scientific">Candidatus Naiadarchaeum limnaeum</name>
    <dbReference type="NCBI Taxonomy" id="2756139"/>
    <lineage>
        <taxon>Archaea</taxon>
        <taxon>Candidatus Undinarchaeota</taxon>
        <taxon>Candidatus Undinarchaeia</taxon>
        <taxon>Candidatus Naiadarchaeales</taxon>
        <taxon>Candidatus Naiadarchaeaceae</taxon>
        <taxon>Candidatus Naiadarchaeum</taxon>
    </lineage>
</organism>
<dbReference type="Gene3D" id="3.90.1150.10">
    <property type="entry name" value="Aspartate Aminotransferase, domain 1"/>
    <property type="match status" value="1"/>
</dbReference>
<dbReference type="PIRSF" id="PIRSF000412">
    <property type="entry name" value="SHMT"/>
    <property type="match status" value="1"/>
</dbReference>
<evidence type="ECO:0000313" key="14">
    <source>
        <dbReference type="Proteomes" id="UP000646946"/>
    </source>
</evidence>
<dbReference type="PROSITE" id="PS00096">
    <property type="entry name" value="SHMT"/>
    <property type="match status" value="1"/>
</dbReference>
<dbReference type="GO" id="GO:0004372">
    <property type="term" value="F:glycine hydroxymethyltransferase activity"/>
    <property type="evidence" value="ECO:0007669"/>
    <property type="project" value="UniProtKB-UniRule"/>
</dbReference>
<feature type="binding site" evidence="10">
    <location>
        <begin position="121"/>
        <end position="123"/>
    </location>
    <ligand>
        <name>(6S)-5,6,7,8-tetrahydrofolate</name>
        <dbReference type="ChEBI" id="CHEBI:57453"/>
    </ligand>
</feature>
<dbReference type="GO" id="GO:0030170">
    <property type="term" value="F:pyridoxal phosphate binding"/>
    <property type="evidence" value="ECO:0007669"/>
    <property type="project" value="UniProtKB-UniRule"/>
</dbReference>
<evidence type="ECO:0000256" key="7">
    <source>
        <dbReference type="ARBA" id="ARBA00022605"/>
    </source>
</evidence>
<dbReference type="PANTHER" id="PTHR11680:SF50">
    <property type="entry name" value="SERINE HYDROXYMETHYLTRANSFERASE"/>
    <property type="match status" value="1"/>
</dbReference>
<evidence type="ECO:0000256" key="4">
    <source>
        <dbReference type="ARBA" id="ARBA00011738"/>
    </source>
</evidence>
<comment type="caution">
    <text evidence="10">Lacks conserved residue(s) required for the propagation of feature annotation.</text>
</comment>
<name>A0A832UMV1_9ARCH</name>
<keyword evidence="7 10" id="KW-0028">Amino-acid biosynthesis</keyword>
<protein>
    <recommendedName>
        <fullName evidence="10">Serine hydroxymethyltransferase</fullName>
        <shortName evidence="10">SHMT</shortName>
        <shortName evidence="10">Serine methylase</shortName>
        <ecNumber evidence="10">2.1.2.-</ecNumber>
    </recommendedName>
</protein>
<evidence type="ECO:0000259" key="12">
    <source>
        <dbReference type="Pfam" id="PF00464"/>
    </source>
</evidence>
<dbReference type="AlphaFoldDB" id="A0A832UMV1"/>
<comment type="cofactor">
    <cofactor evidence="1 10 11">
        <name>pyridoxal 5'-phosphate</name>
        <dbReference type="ChEBI" id="CHEBI:597326"/>
    </cofactor>
</comment>
<dbReference type="SUPFAM" id="SSF53383">
    <property type="entry name" value="PLP-dependent transferases"/>
    <property type="match status" value="1"/>
</dbReference>
<dbReference type="EMBL" id="DVAB01000009">
    <property type="protein sequence ID" value="HIK00104.1"/>
    <property type="molecule type" value="Genomic_DNA"/>
</dbReference>
<keyword evidence="5 10" id="KW-0963">Cytoplasm</keyword>
<dbReference type="InterPro" id="IPR001085">
    <property type="entry name" value="Ser_HO-MeTrfase"/>
</dbReference>
<dbReference type="InterPro" id="IPR015421">
    <property type="entry name" value="PyrdxlP-dep_Trfase_major"/>
</dbReference>
<dbReference type="EC" id="2.1.2.-" evidence="10"/>
<evidence type="ECO:0000256" key="3">
    <source>
        <dbReference type="ARBA" id="ARBA00006376"/>
    </source>
</evidence>
<dbReference type="GO" id="GO:0005829">
    <property type="term" value="C:cytosol"/>
    <property type="evidence" value="ECO:0007669"/>
    <property type="project" value="TreeGrafter"/>
</dbReference>